<organism evidence="2 3">
    <name type="scientific">Desulfotruncus arcticus DSM 17038</name>
    <dbReference type="NCBI Taxonomy" id="1121424"/>
    <lineage>
        <taxon>Bacteria</taxon>
        <taxon>Bacillati</taxon>
        <taxon>Bacillota</taxon>
        <taxon>Clostridia</taxon>
        <taxon>Eubacteriales</taxon>
        <taxon>Desulfallaceae</taxon>
        <taxon>Desulfotruncus</taxon>
    </lineage>
</organism>
<dbReference type="EMBL" id="FOOX01000009">
    <property type="protein sequence ID" value="SFG76188.1"/>
    <property type="molecule type" value="Genomic_DNA"/>
</dbReference>
<gene>
    <name evidence="2" type="ORF">SAMN05660649_02606</name>
</gene>
<protein>
    <submittedName>
        <fullName evidence="2">Uncharacterized protein</fullName>
    </submittedName>
</protein>
<name>A0A1I2UGM1_9FIRM</name>
<proteinExistence type="predicted"/>
<reference evidence="3" key="1">
    <citation type="submission" date="2016-10" db="EMBL/GenBank/DDBJ databases">
        <authorList>
            <person name="Varghese N."/>
            <person name="Submissions S."/>
        </authorList>
    </citation>
    <scope>NUCLEOTIDE SEQUENCE [LARGE SCALE GENOMIC DNA]</scope>
    <source>
        <strain evidence="3">DSM 17038</strain>
    </source>
</reference>
<feature type="transmembrane region" description="Helical" evidence="1">
    <location>
        <begin position="26"/>
        <end position="45"/>
    </location>
</feature>
<accession>A0A1I2UGM1</accession>
<evidence type="ECO:0000313" key="3">
    <source>
        <dbReference type="Proteomes" id="UP000199337"/>
    </source>
</evidence>
<keyword evidence="3" id="KW-1185">Reference proteome</keyword>
<keyword evidence="1" id="KW-1133">Transmembrane helix</keyword>
<evidence type="ECO:0000256" key="1">
    <source>
        <dbReference type="SAM" id="Phobius"/>
    </source>
</evidence>
<keyword evidence="1" id="KW-0812">Transmembrane</keyword>
<sequence>MTRVAEESVNLHGNNRRMGYSKRPVLLLRDLAVATAVSLALFWNAGPWFSGSQVLVAGKSVNGAVVTYTRVTDTALTRLTETAGAYTQKIIFEEWKLR</sequence>
<dbReference type="Proteomes" id="UP000199337">
    <property type="component" value="Unassembled WGS sequence"/>
</dbReference>
<evidence type="ECO:0000313" key="2">
    <source>
        <dbReference type="EMBL" id="SFG76188.1"/>
    </source>
</evidence>
<keyword evidence="1" id="KW-0472">Membrane</keyword>
<dbReference type="STRING" id="341036.SAMN05660649_02606"/>
<dbReference type="AlphaFoldDB" id="A0A1I2UGM1"/>